<feature type="domain" description="Ras-associating" evidence="6">
    <location>
        <begin position="11"/>
        <end position="94"/>
    </location>
</feature>
<keyword evidence="3" id="KW-0040">ANK repeat</keyword>
<organism evidence="7 8">
    <name type="scientific">Sinocyclocheilus grahami</name>
    <name type="common">Dianchi golden-line fish</name>
    <name type="synonym">Barbus grahami</name>
    <dbReference type="NCBI Taxonomy" id="75366"/>
    <lineage>
        <taxon>Eukaryota</taxon>
        <taxon>Metazoa</taxon>
        <taxon>Chordata</taxon>
        <taxon>Craniata</taxon>
        <taxon>Vertebrata</taxon>
        <taxon>Euteleostomi</taxon>
        <taxon>Actinopterygii</taxon>
        <taxon>Neopterygii</taxon>
        <taxon>Teleostei</taxon>
        <taxon>Ostariophysi</taxon>
        <taxon>Cypriniformes</taxon>
        <taxon>Cyprinidae</taxon>
        <taxon>Cyprininae</taxon>
        <taxon>Sinocyclocheilus</taxon>
    </lineage>
</organism>
<dbReference type="InterPro" id="IPR000159">
    <property type="entry name" value="RA_dom"/>
</dbReference>
<dbReference type="Ensembl" id="ENSSGRT00000071580.1">
    <property type="protein sequence ID" value="ENSSGRP00000067153.1"/>
    <property type="gene ID" value="ENSSGRG00000034484.1"/>
</dbReference>
<proteinExistence type="predicted"/>
<dbReference type="GO" id="GO:0005634">
    <property type="term" value="C:nucleus"/>
    <property type="evidence" value="ECO:0007669"/>
    <property type="project" value="UniProtKB-SubCell"/>
</dbReference>
<evidence type="ECO:0000256" key="1">
    <source>
        <dbReference type="ARBA" id="ARBA00004123"/>
    </source>
</evidence>
<keyword evidence="2" id="KW-0677">Repeat</keyword>
<dbReference type="GO" id="GO:0002039">
    <property type="term" value="F:p53 binding"/>
    <property type="evidence" value="ECO:0007669"/>
    <property type="project" value="InterPro"/>
</dbReference>
<evidence type="ECO:0000256" key="5">
    <source>
        <dbReference type="SAM" id="SignalP"/>
    </source>
</evidence>
<evidence type="ECO:0000256" key="2">
    <source>
        <dbReference type="ARBA" id="ARBA00022737"/>
    </source>
</evidence>
<keyword evidence="8" id="KW-1185">Reference proteome</keyword>
<dbReference type="SMART" id="SM00314">
    <property type="entry name" value="RA"/>
    <property type="match status" value="1"/>
</dbReference>
<dbReference type="Proteomes" id="UP000472262">
    <property type="component" value="Unassembled WGS sequence"/>
</dbReference>
<dbReference type="GO" id="GO:0007165">
    <property type="term" value="P:signal transduction"/>
    <property type="evidence" value="ECO:0007669"/>
    <property type="project" value="InterPro"/>
</dbReference>
<dbReference type="PANTHER" id="PTHR24131:SF16">
    <property type="entry name" value="TUMOR PROTEIN P53 BINDING PROTEIN, 2 ISOFORM X1"/>
    <property type="match status" value="1"/>
</dbReference>
<dbReference type="AlphaFoldDB" id="A0A672PTB4"/>
<dbReference type="InterPro" id="IPR048945">
    <property type="entry name" value="RASSF8/10_RA"/>
</dbReference>
<dbReference type="Gene3D" id="3.10.20.90">
    <property type="entry name" value="Phosphatidylinositol 3-kinase Catalytic Subunit, Chain A, domain 1"/>
    <property type="match status" value="1"/>
</dbReference>
<keyword evidence="5" id="KW-0732">Signal</keyword>
<feature type="chain" id="PRO_5025617479" evidence="5">
    <location>
        <begin position="23"/>
        <end position="121"/>
    </location>
</feature>
<name>A0A672PTB4_SINGR</name>
<keyword evidence="4" id="KW-0539">Nucleus</keyword>
<reference evidence="7" key="2">
    <citation type="submission" date="2025-09" db="UniProtKB">
        <authorList>
            <consortium name="Ensembl"/>
        </authorList>
    </citation>
    <scope>IDENTIFICATION</scope>
</reference>
<evidence type="ECO:0000313" key="8">
    <source>
        <dbReference type="Proteomes" id="UP000472262"/>
    </source>
</evidence>
<dbReference type="PROSITE" id="PS50200">
    <property type="entry name" value="RA"/>
    <property type="match status" value="1"/>
</dbReference>
<feature type="signal peptide" evidence="5">
    <location>
        <begin position="1"/>
        <end position="22"/>
    </location>
</feature>
<dbReference type="PANTHER" id="PTHR24131">
    <property type="entry name" value="APOPTOSIS-STIMULATING OF P53 PROTEIN"/>
    <property type="match status" value="1"/>
</dbReference>
<evidence type="ECO:0000256" key="4">
    <source>
        <dbReference type="ARBA" id="ARBA00023242"/>
    </source>
</evidence>
<evidence type="ECO:0000256" key="3">
    <source>
        <dbReference type="ARBA" id="ARBA00023043"/>
    </source>
</evidence>
<protein>
    <submittedName>
        <fullName evidence="7">Apoptosis-stimulating of p53 protein 2-like</fullName>
    </submittedName>
</protein>
<evidence type="ECO:0000313" key="7">
    <source>
        <dbReference type="Ensembl" id="ENSSGRP00000067153.1"/>
    </source>
</evidence>
<dbReference type="GO" id="GO:0042981">
    <property type="term" value="P:regulation of apoptotic process"/>
    <property type="evidence" value="ECO:0007669"/>
    <property type="project" value="InterPro"/>
</dbReference>
<dbReference type="SUPFAM" id="SSF54236">
    <property type="entry name" value="Ubiquitin-like"/>
    <property type="match status" value="1"/>
</dbReference>
<accession>A0A672PTB4</accession>
<dbReference type="InterPro" id="IPR047163">
    <property type="entry name" value="ASPP1/2"/>
</dbReference>
<comment type="subcellular location">
    <subcellularLocation>
        <location evidence="1">Nucleus</location>
    </subcellularLocation>
</comment>
<dbReference type="InterPro" id="IPR029071">
    <property type="entry name" value="Ubiquitin-like_domsf"/>
</dbReference>
<sequence length="121" mass="14289">MLYFFLLLLLTQMFLTVYLSNSDKHFTELPITPETLCRDVVDMCKEPGEVDCYLAEMWRGSERVVGDSERIIEVLQRWGQQRAEVRFFLRHDRAPGHDTGERERERVTNNQNNILSNILIN</sequence>
<dbReference type="Pfam" id="PF21712">
    <property type="entry name" value="RASSF8-10_RA"/>
    <property type="match status" value="1"/>
</dbReference>
<evidence type="ECO:0000259" key="6">
    <source>
        <dbReference type="PROSITE" id="PS50200"/>
    </source>
</evidence>
<gene>
    <name evidence="7" type="primary">LOC107571640</name>
</gene>
<reference evidence="7" key="1">
    <citation type="submission" date="2025-08" db="UniProtKB">
        <authorList>
            <consortium name="Ensembl"/>
        </authorList>
    </citation>
    <scope>IDENTIFICATION</scope>
</reference>
<dbReference type="FunFam" id="3.10.20.90:FF:000030">
    <property type="entry name" value="Apoptosis-stimulating of p53 protein 2 isoform 1"/>
    <property type="match status" value="1"/>
</dbReference>